<dbReference type="InterPro" id="IPR001034">
    <property type="entry name" value="DeoR_HTH"/>
</dbReference>
<dbReference type="Gene3D" id="1.10.10.10">
    <property type="entry name" value="Winged helix-like DNA-binding domain superfamily/Winged helix DNA-binding domain"/>
    <property type="match status" value="1"/>
</dbReference>
<keyword evidence="2" id="KW-0805">Transcription regulation</keyword>
<dbReference type="Gene3D" id="3.40.50.1360">
    <property type="match status" value="1"/>
</dbReference>
<dbReference type="SUPFAM" id="SSF100950">
    <property type="entry name" value="NagB/RpiA/CoA transferase-like"/>
    <property type="match status" value="1"/>
</dbReference>
<feature type="domain" description="HTH deoR-type" evidence="5">
    <location>
        <begin position="17"/>
        <end position="72"/>
    </location>
</feature>
<keyword evidence="7" id="KW-1185">Reference proteome</keyword>
<proteinExistence type="predicted"/>
<dbReference type="InterPro" id="IPR018356">
    <property type="entry name" value="Tscrpt_reg_HTH_DeoR_CS"/>
</dbReference>
<evidence type="ECO:0000313" key="6">
    <source>
        <dbReference type="EMBL" id="BCS97846.1"/>
    </source>
</evidence>
<dbReference type="InterPro" id="IPR036388">
    <property type="entry name" value="WH-like_DNA-bd_sf"/>
</dbReference>
<dbReference type="SMART" id="SM01134">
    <property type="entry name" value="DeoRC"/>
    <property type="match status" value="1"/>
</dbReference>
<evidence type="ECO:0000313" key="7">
    <source>
        <dbReference type="Proteomes" id="UP001320148"/>
    </source>
</evidence>
<dbReference type="EMBL" id="AP024488">
    <property type="protein sequence ID" value="BCS97846.1"/>
    <property type="molecule type" value="Genomic_DNA"/>
</dbReference>
<sequence length="271" mass="29976">MNTAEQEYNAADVIRTLPRRQKAIYDMVLEKGFVSIEGLSQHFSVTPQTIRRDINNLCSAKLLQRYHGGAGLLNSVENFTYSTRKSLCSEEKIRVAKHVAQFIPNNASLFLDIGTSTEEVARALVDKTGLRVITNNLNVASTLGQNRGFEILVSGGVVRNHDLGITGEAAIDFISQFKVDFGIISVAGIDPDGTLIDFDYNEVRIARAIMSNSRQVFLVADHSKFNRSAMVRIGNLEEVDALFTDRTPPAKFLEIIKRGDVALHVAPSEKH</sequence>
<accession>A0ABM7PKP6</accession>
<dbReference type="InterPro" id="IPR014036">
    <property type="entry name" value="DeoR-like_C"/>
</dbReference>
<dbReference type="PANTHER" id="PTHR30363:SF4">
    <property type="entry name" value="GLYCEROL-3-PHOSPHATE REGULON REPRESSOR"/>
    <property type="match status" value="1"/>
</dbReference>
<dbReference type="InterPro" id="IPR036390">
    <property type="entry name" value="WH_DNA-bd_sf"/>
</dbReference>
<dbReference type="PROSITE" id="PS00894">
    <property type="entry name" value="HTH_DEOR_1"/>
    <property type="match status" value="1"/>
</dbReference>
<dbReference type="InterPro" id="IPR050313">
    <property type="entry name" value="Carb_Metab_HTH_regulators"/>
</dbReference>
<reference evidence="6 7" key="1">
    <citation type="submission" date="2021-02" db="EMBL/GenBank/DDBJ databases">
        <title>Complete genome of Desulfoluna sp. strain ASN36.</title>
        <authorList>
            <person name="Takahashi A."/>
            <person name="Kojima H."/>
            <person name="Fukui M."/>
        </authorList>
    </citation>
    <scope>NUCLEOTIDE SEQUENCE [LARGE SCALE GENOMIC DNA]</scope>
    <source>
        <strain evidence="6 7">ASN36</strain>
    </source>
</reference>
<evidence type="ECO:0000256" key="4">
    <source>
        <dbReference type="ARBA" id="ARBA00023163"/>
    </source>
</evidence>
<gene>
    <name evidence="6" type="primary">glpR</name>
    <name evidence="6" type="ORF">DSLASN_34780</name>
</gene>
<dbReference type="Pfam" id="PF00455">
    <property type="entry name" value="DeoRC"/>
    <property type="match status" value="1"/>
</dbReference>
<dbReference type="InterPro" id="IPR037171">
    <property type="entry name" value="NagB/RpiA_transferase-like"/>
</dbReference>
<name>A0ABM7PKP6_9BACT</name>
<dbReference type="PANTHER" id="PTHR30363">
    <property type="entry name" value="HTH-TYPE TRANSCRIPTIONAL REGULATOR SRLR-RELATED"/>
    <property type="match status" value="1"/>
</dbReference>
<evidence type="ECO:0000256" key="2">
    <source>
        <dbReference type="ARBA" id="ARBA00023015"/>
    </source>
</evidence>
<keyword evidence="3" id="KW-0238">DNA-binding</keyword>
<dbReference type="Pfam" id="PF08220">
    <property type="entry name" value="HTH_DeoR"/>
    <property type="match status" value="1"/>
</dbReference>
<evidence type="ECO:0000256" key="1">
    <source>
        <dbReference type="ARBA" id="ARBA00022491"/>
    </source>
</evidence>
<evidence type="ECO:0000256" key="3">
    <source>
        <dbReference type="ARBA" id="ARBA00023125"/>
    </source>
</evidence>
<dbReference type="PROSITE" id="PS51000">
    <property type="entry name" value="HTH_DEOR_2"/>
    <property type="match status" value="1"/>
</dbReference>
<organism evidence="6 7">
    <name type="scientific">Desulfoluna limicola</name>
    <dbReference type="NCBI Taxonomy" id="2810562"/>
    <lineage>
        <taxon>Bacteria</taxon>
        <taxon>Pseudomonadati</taxon>
        <taxon>Thermodesulfobacteriota</taxon>
        <taxon>Desulfobacteria</taxon>
        <taxon>Desulfobacterales</taxon>
        <taxon>Desulfolunaceae</taxon>
        <taxon>Desulfoluna</taxon>
    </lineage>
</organism>
<dbReference type="PRINTS" id="PR00037">
    <property type="entry name" value="HTHLACR"/>
</dbReference>
<keyword evidence="1" id="KW-0678">Repressor</keyword>
<dbReference type="Proteomes" id="UP001320148">
    <property type="component" value="Chromosome"/>
</dbReference>
<dbReference type="SMART" id="SM00420">
    <property type="entry name" value="HTH_DEOR"/>
    <property type="match status" value="1"/>
</dbReference>
<evidence type="ECO:0000259" key="5">
    <source>
        <dbReference type="PROSITE" id="PS51000"/>
    </source>
</evidence>
<dbReference type="SUPFAM" id="SSF46785">
    <property type="entry name" value="Winged helix' DNA-binding domain"/>
    <property type="match status" value="1"/>
</dbReference>
<keyword evidence="4" id="KW-0804">Transcription</keyword>
<protein>
    <submittedName>
        <fullName evidence="6">DeoR family transcriptional regulator</fullName>
    </submittedName>
</protein>